<dbReference type="PANTHER" id="PTHR30304">
    <property type="entry name" value="D-TAGATOSE-1,6-BISPHOSPHATE ALDOLASE"/>
    <property type="match status" value="1"/>
</dbReference>
<organism evidence="5 6">
    <name type="scientific">Actibacterium mucosum KCTC 23349</name>
    <dbReference type="NCBI Taxonomy" id="1454373"/>
    <lineage>
        <taxon>Bacteria</taxon>
        <taxon>Pseudomonadati</taxon>
        <taxon>Pseudomonadota</taxon>
        <taxon>Alphaproteobacteria</taxon>
        <taxon>Rhodobacterales</taxon>
        <taxon>Roseobacteraceae</taxon>
        <taxon>Actibacterium</taxon>
    </lineage>
</organism>
<sequence length="277" mass="29104">MTRATLADVLQPALRGGYAVAGLVCLGWEDARAYVVAAEEENCPVILLIGPGCRAHTPLHVLGAMYGHLAERSQVPVVTLLDHGASAEECRAALEAGFTSVMYDGSALPFAENAARTAAIAEMAHDLGASCEGEIGFVGYAEGAASTGTDPDEAAEFAARTGVDALAVSVGNTHLSPDQSRPVNTEKLAQIAEQTDVPLVIHGGSGVPAYQRQNLARHTPVCKFNIGTELRQVFGQALRQKLAADPENFDRIDILSATHDPLVSAARKVMRNLGPAR</sequence>
<dbReference type="InterPro" id="IPR050246">
    <property type="entry name" value="Class_II_FBP_aldolase"/>
</dbReference>
<name>A0A037ZHL2_9RHOB</name>
<feature type="binding site" evidence="4">
    <location>
        <position position="83"/>
    </location>
    <ligand>
        <name>Zn(2+)</name>
        <dbReference type="ChEBI" id="CHEBI:29105"/>
        <label>1</label>
        <note>catalytic</note>
    </ligand>
</feature>
<comment type="cofactor">
    <cofactor evidence="4">
        <name>Zn(2+)</name>
        <dbReference type="ChEBI" id="CHEBI:29105"/>
    </cofactor>
    <text evidence="4">Binds 2 Zn(2+) ions per subunit. One is catalytic and the other provides a structural contribution.</text>
</comment>
<feature type="binding site" evidence="4">
    <location>
        <position position="174"/>
    </location>
    <ligand>
        <name>Zn(2+)</name>
        <dbReference type="ChEBI" id="CHEBI:29105"/>
        <label>1</label>
        <note>catalytic</note>
    </ligand>
</feature>
<gene>
    <name evidence="5" type="ORF">ACMU_08995</name>
</gene>
<dbReference type="AlphaFoldDB" id="A0A037ZHL2"/>
<evidence type="ECO:0000256" key="4">
    <source>
        <dbReference type="PIRSR" id="PIRSR001359-3"/>
    </source>
</evidence>
<dbReference type="PANTHER" id="PTHR30304:SF0">
    <property type="entry name" value="D-TAGATOSE-1,6-BISPHOSPHATE ALDOLASE SUBUNIT GATY-RELATED"/>
    <property type="match status" value="1"/>
</dbReference>
<accession>A0A037ZHL2</accession>
<evidence type="ECO:0000313" key="6">
    <source>
        <dbReference type="Proteomes" id="UP000026249"/>
    </source>
</evidence>
<dbReference type="Gene3D" id="3.20.20.70">
    <property type="entry name" value="Aldolase class I"/>
    <property type="match status" value="1"/>
</dbReference>
<keyword evidence="4" id="KW-0479">Metal-binding</keyword>
<dbReference type="SUPFAM" id="SSF51569">
    <property type="entry name" value="Aldolase"/>
    <property type="match status" value="1"/>
</dbReference>
<dbReference type="CDD" id="cd00947">
    <property type="entry name" value="TBP_aldolase_IIB"/>
    <property type="match status" value="1"/>
</dbReference>
<dbReference type="InterPro" id="IPR013785">
    <property type="entry name" value="Aldolase_TIM"/>
</dbReference>
<dbReference type="GO" id="GO:0019253">
    <property type="term" value="P:reductive pentose-phosphate cycle"/>
    <property type="evidence" value="ECO:0007669"/>
    <property type="project" value="UniProtKB-UniPathway"/>
</dbReference>
<feature type="active site" description="Proton donor" evidence="3">
    <location>
        <position position="82"/>
    </location>
</feature>
<dbReference type="GO" id="GO:0008270">
    <property type="term" value="F:zinc ion binding"/>
    <property type="evidence" value="ECO:0007669"/>
    <property type="project" value="InterPro"/>
</dbReference>
<feature type="binding site" evidence="4">
    <location>
        <position position="104"/>
    </location>
    <ligand>
        <name>Zn(2+)</name>
        <dbReference type="ChEBI" id="CHEBI:29105"/>
        <label>2</label>
    </ligand>
</feature>
<dbReference type="GO" id="GO:0016832">
    <property type="term" value="F:aldehyde-lyase activity"/>
    <property type="evidence" value="ECO:0007669"/>
    <property type="project" value="InterPro"/>
</dbReference>
<reference evidence="5 6" key="1">
    <citation type="submission" date="2014-03" db="EMBL/GenBank/DDBJ databases">
        <title>Draft Genome Sequence of Actibacterium mucosum KCTC 23349, a Marine Alphaproteobacterium with Complex Ionic Requirements Isolated from Mediterranean Seawater at Malvarrosa Beach, Valencia, Spain.</title>
        <authorList>
            <person name="Arahal D.R."/>
            <person name="Shao Z."/>
            <person name="Lai Q."/>
            <person name="Pujalte M.J."/>
        </authorList>
    </citation>
    <scope>NUCLEOTIDE SEQUENCE [LARGE SCALE GENOMIC DNA]</scope>
    <source>
        <strain evidence="5 6">KCTC 23349</strain>
    </source>
</reference>
<dbReference type="OrthoDB" id="9803995at2"/>
<dbReference type="STRING" id="1454373.ACMU_08995"/>
<dbReference type="PIRSF" id="PIRSF001359">
    <property type="entry name" value="F_bP_aldolase_II"/>
    <property type="match status" value="1"/>
</dbReference>
<dbReference type="UniPathway" id="UPA00116"/>
<evidence type="ECO:0000256" key="3">
    <source>
        <dbReference type="PIRSR" id="PIRSR001359-1"/>
    </source>
</evidence>
<evidence type="ECO:0000256" key="2">
    <source>
        <dbReference type="ARBA" id="ARBA00022567"/>
    </source>
</evidence>
<keyword evidence="2" id="KW-0113">Calvin cycle</keyword>
<comment type="caution">
    <text evidence="5">The sequence shown here is derived from an EMBL/GenBank/DDBJ whole genome shotgun (WGS) entry which is preliminary data.</text>
</comment>
<proteinExistence type="predicted"/>
<dbReference type="EMBL" id="JFKE01000003">
    <property type="protein sequence ID" value="KAJ55895.1"/>
    <property type="molecule type" value="Genomic_DNA"/>
</dbReference>
<evidence type="ECO:0000256" key="1">
    <source>
        <dbReference type="ARBA" id="ARBA00005215"/>
    </source>
</evidence>
<comment type="pathway">
    <text evidence="1">Carbohydrate biosynthesis; Calvin cycle.</text>
</comment>
<protein>
    <submittedName>
        <fullName evidence="5">Fructose-bisphosphate aldolase</fullName>
    </submittedName>
</protein>
<dbReference type="RefSeq" id="WP_035257926.1">
    <property type="nucleotide sequence ID" value="NZ_JFKE01000003.1"/>
</dbReference>
<dbReference type="Pfam" id="PF01116">
    <property type="entry name" value="F_bP_aldolase"/>
    <property type="match status" value="1"/>
</dbReference>
<evidence type="ECO:0000313" key="5">
    <source>
        <dbReference type="EMBL" id="KAJ55895.1"/>
    </source>
</evidence>
<feature type="binding site" evidence="4">
    <location>
        <position position="202"/>
    </location>
    <ligand>
        <name>Zn(2+)</name>
        <dbReference type="ChEBI" id="CHEBI:29105"/>
        <label>1</label>
        <note>catalytic</note>
    </ligand>
</feature>
<keyword evidence="6" id="KW-1185">Reference proteome</keyword>
<keyword evidence="4" id="KW-0862">Zinc</keyword>
<dbReference type="Proteomes" id="UP000026249">
    <property type="component" value="Unassembled WGS sequence"/>
</dbReference>
<dbReference type="InterPro" id="IPR000771">
    <property type="entry name" value="FBA_II"/>
</dbReference>
<feature type="binding site" evidence="4">
    <location>
        <position position="134"/>
    </location>
    <ligand>
        <name>Zn(2+)</name>
        <dbReference type="ChEBI" id="CHEBI:29105"/>
        <label>2</label>
    </ligand>
</feature>